<dbReference type="Proteomes" id="UP001165962">
    <property type="component" value="Unassembled WGS sequence"/>
</dbReference>
<protein>
    <submittedName>
        <fullName evidence="2">Uncharacterized protein</fullName>
    </submittedName>
</protein>
<sequence>MKINFYMYDKHLAMMASGVRSIALDQDTVDILKEHHQRTQADKEKHQAYRDSGLAVRTPQEC</sequence>
<evidence type="ECO:0000256" key="1">
    <source>
        <dbReference type="SAM" id="MobiDB-lite"/>
    </source>
</evidence>
<proteinExistence type="predicted"/>
<feature type="region of interest" description="Disordered" evidence="1">
    <location>
        <begin position="37"/>
        <end position="62"/>
    </location>
</feature>
<evidence type="ECO:0000313" key="2">
    <source>
        <dbReference type="EMBL" id="NHN34332.1"/>
    </source>
</evidence>
<name>A0ABX0JHE3_9BACL</name>
<comment type="caution">
    <text evidence="2">The sequence shown here is derived from an EMBL/GenBank/DDBJ whole genome shotgun (WGS) entry which is preliminary data.</text>
</comment>
<reference evidence="2" key="1">
    <citation type="submission" date="2020-03" db="EMBL/GenBank/DDBJ databases">
        <title>Draft sequencing of Paenibacilllus sp. S3N08.</title>
        <authorList>
            <person name="Kim D.-U."/>
        </authorList>
    </citation>
    <scope>NUCLEOTIDE SEQUENCE</scope>
    <source>
        <strain evidence="2">S3N08</strain>
    </source>
</reference>
<keyword evidence="3" id="KW-1185">Reference proteome</keyword>
<dbReference type="RefSeq" id="WP_166155168.1">
    <property type="nucleotide sequence ID" value="NZ_JAAOIW010000018.1"/>
</dbReference>
<organism evidence="2 3">
    <name type="scientific">Paenibacillus agricola</name>
    <dbReference type="NCBI Taxonomy" id="2716264"/>
    <lineage>
        <taxon>Bacteria</taxon>
        <taxon>Bacillati</taxon>
        <taxon>Bacillota</taxon>
        <taxon>Bacilli</taxon>
        <taxon>Bacillales</taxon>
        <taxon>Paenibacillaceae</taxon>
        <taxon>Paenibacillus</taxon>
    </lineage>
</organism>
<accession>A0ABX0JHE3</accession>
<feature type="compositionally biased region" description="Basic and acidic residues" evidence="1">
    <location>
        <begin position="37"/>
        <end position="49"/>
    </location>
</feature>
<gene>
    <name evidence="2" type="ORF">G9U52_31540</name>
</gene>
<dbReference type="EMBL" id="JAAOIW010000018">
    <property type="protein sequence ID" value="NHN34332.1"/>
    <property type="molecule type" value="Genomic_DNA"/>
</dbReference>
<evidence type="ECO:0000313" key="3">
    <source>
        <dbReference type="Proteomes" id="UP001165962"/>
    </source>
</evidence>